<name>A0A7J7WHG3_MYOMY</name>
<feature type="compositionally biased region" description="Low complexity" evidence="1">
    <location>
        <begin position="48"/>
        <end position="59"/>
    </location>
</feature>
<keyword evidence="3" id="KW-1185">Reference proteome</keyword>
<gene>
    <name evidence="2" type="ORF">mMyoMyo1_012024</name>
</gene>
<dbReference type="Proteomes" id="UP000527355">
    <property type="component" value="Unassembled WGS sequence"/>
</dbReference>
<sequence length="204" mass="20590">MSAAAGAGAGLRAAAAAASGKSLGLSDAFAGPAGDAPARPPGNREARSSPPSSAGARSPGPAPLEVPGVPAPQPGVGRPRRPRGHRGTASGGLGWHRSRCRRRCERSRDFVQGCSRLCAPHTALSPVPPTARRAVPALLPFGTPGPLFWTRDRASSEGAAAFSARAAGPASRLRAEGELAGTAKSCSEGRRRWVVGGGGGWGRR</sequence>
<dbReference type="AlphaFoldDB" id="A0A7J7WHG3"/>
<feature type="compositionally biased region" description="Pro residues" evidence="1">
    <location>
        <begin position="60"/>
        <end position="73"/>
    </location>
</feature>
<feature type="region of interest" description="Disordered" evidence="1">
    <location>
        <begin position="1"/>
        <end position="98"/>
    </location>
</feature>
<evidence type="ECO:0000313" key="2">
    <source>
        <dbReference type="EMBL" id="KAF6336802.1"/>
    </source>
</evidence>
<reference evidence="2 3" key="1">
    <citation type="journal article" date="2020" name="Nature">
        <title>Six reference-quality genomes reveal evolution of bat adaptations.</title>
        <authorList>
            <person name="Jebb D."/>
            <person name="Huang Z."/>
            <person name="Pippel M."/>
            <person name="Hughes G.M."/>
            <person name="Lavrichenko K."/>
            <person name="Devanna P."/>
            <person name="Winkler S."/>
            <person name="Jermiin L.S."/>
            <person name="Skirmuntt E.C."/>
            <person name="Katzourakis A."/>
            <person name="Burkitt-Gray L."/>
            <person name="Ray D.A."/>
            <person name="Sullivan K.A.M."/>
            <person name="Roscito J.G."/>
            <person name="Kirilenko B.M."/>
            <person name="Davalos L.M."/>
            <person name="Corthals A.P."/>
            <person name="Power M.L."/>
            <person name="Jones G."/>
            <person name="Ransome R.D."/>
            <person name="Dechmann D.K.N."/>
            <person name="Locatelli A.G."/>
            <person name="Puechmaille S.J."/>
            <person name="Fedrigo O."/>
            <person name="Jarvis E.D."/>
            <person name="Hiller M."/>
            <person name="Vernes S.C."/>
            <person name="Myers E.W."/>
            <person name="Teeling E.C."/>
        </authorList>
    </citation>
    <scope>NUCLEOTIDE SEQUENCE [LARGE SCALE GENOMIC DNA]</scope>
    <source>
        <strain evidence="2">MMyoMyo1</strain>
        <tissue evidence="2">Flight muscle</tissue>
    </source>
</reference>
<dbReference type="EMBL" id="JABWUV010000008">
    <property type="protein sequence ID" value="KAF6336802.1"/>
    <property type="molecule type" value="Genomic_DNA"/>
</dbReference>
<evidence type="ECO:0000313" key="3">
    <source>
        <dbReference type="Proteomes" id="UP000527355"/>
    </source>
</evidence>
<organism evidence="2 3">
    <name type="scientific">Myotis myotis</name>
    <name type="common">Greater mouse-eared bat</name>
    <name type="synonym">Vespertilio myotis</name>
    <dbReference type="NCBI Taxonomy" id="51298"/>
    <lineage>
        <taxon>Eukaryota</taxon>
        <taxon>Metazoa</taxon>
        <taxon>Chordata</taxon>
        <taxon>Craniata</taxon>
        <taxon>Vertebrata</taxon>
        <taxon>Euteleostomi</taxon>
        <taxon>Mammalia</taxon>
        <taxon>Eutheria</taxon>
        <taxon>Laurasiatheria</taxon>
        <taxon>Chiroptera</taxon>
        <taxon>Yangochiroptera</taxon>
        <taxon>Vespertilionidae</taxon>
        <taxon>Myotis</taxon>
    </lineage>
</organism>
<feature type="compositionally biased region" description="Low complexity" evidence="1">
    <location>
        <begin position="1"/>
        <end position="37"/>
    </location>
</feature>
<comment type="caution">
    <text evidence="2">The sequence shown here is derived from an EMBL/GenBank/DDBJ whole genome shotgun (WGS) entry which is preliminary data.</text>
</comment>
<protein>
    <submittedName>
        <fullName evidence="2">Uncharacterized protein</fullName>
    </submittedName>
</protein>
<proteinExistence type="predicted"/>
<evidence type="ECO:0000256" key="1">
    <source>
        <dbReference type="SAM" id="MobiDB-lite"/>
    </source>
</evidence>
<accession>A0A7J7WHG3</accession>